<protein>
    <submittedName>
        <fullName evidence="2">Uncharacterized protein</fullName>
    </submittedName>
</protein>
<gene>
    <name evidence="2" type="ORF">TWF718_002846</name>
</gene>
<keyword evidence="3" id="KW-1185">Reference proteome</keyword>
<evidence type="ECO:0000313" key="3">
    <source>
        <dbReference type="Proteomes" id="UP001313282"/>
    </source>
</evidence>
<reference evidence="2 3" key="1">
    <citation type="submission" date="2019-10" db="EMBL/GenBank/DDBJ databases">
        <authorList>
            <person name="Palmer J.M."/>
        </authorList>
    </citation>
    <scope>NUCLEOTIDE SEQUENCE [LARGE SCALE GENOMIC DNA]</scope>
    <source>
        <strain evidence="2 3">TWF718</strain>
    </source>
</reference>
<proteinExistence type="predicted"/>
<name>A0AAN8R979_9PEZI</name>
<organism evidence="2 3">
    <name type="scientific">Orbilia javanica</name>
    <dbReference type="NCBI Taxonomy" id="47235"/>
    <lineage>
        <taxon>Eukaryota</taxon>
        <taxon>Fungi</taxon>
        <taxon>Dikarya</taxon>
        <taxon>Ascomycota</taxon>
        <taxon>Pezizomycotina</taxon>
        <taxon>Orbiliomycetes</taxon>
        <taxon>Orbiliales</taxon>
        <taxon>Orbiliaceae</taxon>
        <taxon>Orbilia</taxon>
    </lineage>
</organism>
<feature type="transmembrane region" description="Helical" evidence="1">
    <location>
        <begin position="182"/>
        <end position="202"/>
    </location>
</feature>
<dbReference type="Proteomes" id="UP001313282">
    <property type="component" value="Unassembled WGS sequence"/>
</dbReference>
<evidence type="ECO:0000256" key="1">
    <source>
        <dbReference type="SAM" id="Phobius"/>
    </source>
</evidence>
<accession>A0AAN8R979</accession>
<keyword evidence="1" id="KW-1133">Transmembrane helix</keyword>
<keyword evidence="1" id="KW-0472">Membrane</keyword>
<keyword evidence="1" id="KW-0812">Transmembrane</keyword>
<comment type="caution">
    <text evidence="2">The sequence shown here is derived from an EMBL/GenBank/DDBJ whole genome shotgun (WGS) entry which is preliminary data.</text>
</comment>
<dbReference type="AlphaFoldDB" id="A0AAN8R979"/>
<sequence length="277" mass="31842">MKQEHISPMEVPPKSFQLDITHQTGWISPGSQGPISGHKTYTVKYKDPEIDPLQSCFKAWRKTEWWFTKYVVALYNPVSEDLIMADEIDQIPSMILGSRRVSCPKRKLPDGVVSAIYDDKCRYKWCPVYQRSDFRWIDNIDPRGVWSWDYAEAAIHFVCLSTGLWDDMYAVLWLEDIQQGHLLLTAGDVIVFNILSIIRAIYQTMKALVLGYWSHVLIPVLVLVIFRDVFCDKCGVIPEAPQATPSVMETMNFTLKPGEAIYIMDEQRGCLVNTLEL</sequence>
<evidence type="ECO:0000313" key="2">
    <source>
        <dbReference type="EMBL" id="KAK6330649.1"/>
    </source>
</evidence>
<dbReference type="EMBL" id="JAVHNR010000011">
    <property type="protein sequence ID" value="KAK6330649.1"/>
    <property type="molecule type" value="Genomic_DNA"/>
</dbReference>
<feature type="transmembrane region" description="Helical" evidence="1">
    <location>
        <begin position="208"/>
        <end position="226"/>
    </location>
</feature>